<proteinExistence type="predicted"/>
<sequence length="381" mass="44642">MKQIQRKEARQVELKKLVARQLALAESSEHGLSDGALENFEEYRQKHEMCLAPPRKKASEGYITSKIVKKPEEQSILDENGSGKRKKVMFIDPRGNLTDHLPMLSLVNREIFNETFYLFYSQLKEGFWIKCLVRHLYFFPFLRFYQSLTTGTSPIRIPPSRLHIEFYDENDGDDTTVKKTFQHQSETKFTHVQRLVELHWLQGLPLWGCFTGLSDHPDCKGPLGDCMYSVRQVVALYRIDHATWRRHSIEYLSRYDMVWLDSVTPRDSIGDAELVEQMIHLLCTAIKYHLGYYGKGTSADPIVISDSCYPNSDGEELSSKIFRRLAKYYSVTTREREHATVHVVCQYRKKINKELRERLGEDYHEWEHYPDEVPIPKDLLL</sequence>
<evidence type="ECO:0000313" key="2">
    <source>
        <dbReference type="Proteomes" id="UP000265663"/>
    </source>
</evidence>
<dbReference type="AlphaFoldDB" id="A0A3M7M1E5"/>
<dbReference type="GO" id="GO:0016740">
    <property type="term" value="F:transferase activity"/>
    <property type="evidence" value="ECO:0007669"/>
    <property type="project" value="UniProtKB-KW"/>
</dbReference>
<protein>
    <submittedName>
        <fullName evidence="1">Glutathione S-transferase III</fullName>
    </submittedName>
</protein>
<accession>A0A3M7M1E5</accession>
<dbReference type="OrthoDB" id="3694226at2759"/>
<organism evidence="1 2">
    <name type="scientific">Pyrenophora seminiperda CCB06</name>
    <dbReference type="NCBI Taxonomy" id="1302712"/>
    <lineage>
        <taxon>Eukaryota</taxon>
        <taxon>Fungi</taxon>
        <taxon>Dikarya</taxon>
        <taxon>Ascomycota</taxon>
        <taxon>Pezizomycotina</taxon>
        <taxon>Dothideomycetes</taxon>
        <taxon>Pleosporomycetidae</taxon>
        <taxon>Pleosporales</taxon>
        <taxon>Pleosporineae</taxon>
        <taxon>Pleosporaceae</taxon>
        <taxon>Pyrenophora</taxon>
    </lineage>
</organism>
<name>A0A3M7M1E5_9PLEO</name>
<dbReference type="EMBL" id="KE747814">
    <property type="protein sequence ID" value="RMZ68272.1"/>
    <property type="molecule type" value="Genomic_DNA"/>
</dbReference>
<reference evidence="1 2" key="1">
    <citation type="journal article" date="2014" name="PLoS ONE">
        <title>De novo Genome Assembly of the Fungal Plant Pathogen Pyrenophora semeniperda.</title>
        <authorList>
            <person name="Soliai M.M."/>
            <person name="Meyer S.E."/>
            <person name="Udall J.A."/>
            <person name="Elzinga D.E."/>
            <person name="Hermansen R.A."/>
            <person name="Bodily P.M."/>
            <person name="Hart A.A."/>
            <person name="Coleman C.E."/>
        </authorList>
    </citation>
    <scope>NUCLEOTIDE SEQUENCE [LARGE SCALE GENOMIC DNA]</scope>
    <source>
        <strain evidence="1 2">CCB06</strain>
        <tissue evidence="1">Mycelium</tissue>
    </source>
</reference>
<evidence type="ECO:0000313" key="1">
    <source>
        <dbReference type="EMBL" id="RMZ68272.1"/>
    </source>
</evidence>
<dbReference type="Proteomes" id="UP000265663">
    <property type="component" value="Unassembled WGS sequence"/>
</dbReference>
<keyword evidence="2" id="KW-1185">Reference proteome</keyword>
<gene>
    <name evidence="1" type="ORF">GMOD_00004491</name>
</gene>
<keyword evidence="1" id="KW-0808">Transferase</keyword>